<feature type="coiled-coil region" evidence="1">
    <location>
        <begin position="174"/>
        <end position="250"/>
    </location>
</feature>
<dbReference type="OrthoDB" id="696104at2759"/>
<dbReference type="AlphaFoldDB" id="A0A368QM61"/>
<evidence type="ECO:0000256" key="1">
    <source>
        <dbReference type="SAM" id="Coils"/>
    </source>
</evidence>
<reference evidence="2" key="2">
    <citation type="submission" date="2015-07" db="EMBL/GenBank/DDBJ databases">
        <authorList>
            <person name="Noorani M."/>
        </authorList>
    </citation>
    <scope>NUCLEOTIDE SEQUENCE</scope>
    <source>
        <strain evidence="2">Yugu1</strain>
    </source>
</reference>
<organism evidence="2">
    <name type="scientific">Setaria italica</name>
    <name type="common">Foxtail millet</name>
    <name type="synonym">Panicum italicum</name>
    <dbReference type="NCBI Taxonomy" id="4555"/>
    <lineage>
        <taxon>Eukaryota</taxon>
        <taxon>Viridiplantae</taxon>
        <taxon>Streptophyta</taxon>
        <taxon>Embryophyta</taxon>
        <taxon>Tracheophyta</taxon>
        <taxon>Spermatophyta</taxon>
        <taxon>Magnoliopsida</taxon>
        <taxon>Liliopsida</taxon>
        <taxon>Poales</taxon>
        <taxon>Poaceae</taxon>
        <taxon>PACMAD clade</taxon>
        <taxon>Panicoideae</taxon>
        <taxon>Panicodae</taxon>
        <taxon>Paniceae</taxon>
        <taxon>Cenchrinae</taxon>
        <taxon>Setaria</taxon>
    </lineage>
</organism>
<accession>A0A368QM61</accession>
<dbReference type="KEGG" id="sita:106804222"/>
<reference evidence="2" key="1">
    <citation type="journal article" date="2012" name="Nat. Biotechnol.">
        <title>Reference genome sequence of the model plant Setaria.</title>
        <authorList>
            <person name="Bennetzen J.L."/>
            <person name="Schmutz J."/>
            <person name="Wang H."/>
            <person name="Percifield R."/>
            <person name="Hawkins J."/>
            <person name="Pontaroli A.C."/>
            <person name="Estep M."/>
            <person name="Feng L."/>
            <person name="Vaughn J.N."/>
            <person name="Grimwood J."/>
            <person name="Jenkins J."/>
            <person name="Barry K."/>
            <person name="Lindquist E."/>
            <person name="Hellsten U."/>
            <person name="Deshpande S."/>
            <person name="Wang X."/>
            <person name="Wu X."/>
            <person name="Mitros T."/>
            <person name="Triplett J."/>
            <person name="Yang X."/>
            <person name="Ye C.Y."/>
            <person name="Mauro-Herrera M."/>
            <person name="Wang L."/>
            <person name="Li P."/>
            <person name="Sharma M."/>
            <person name="Sharma R."/>
            <person name="Ronald P.C."/>
            <person name="Panaud O."/>
            <person name="Kellogg E.A."/>
            <person name="Brutnell T.P."/>
            <person name="Doust A.N."/>
            <person name="Tuskan G.A."/>
            <person name="Rokhsar D."/>
            <person name="Devos K.M."/>
        </authorList>
    </citation>
    <scope>NUCLEOTIDE SEQUENCE [LARGE SCALE GENOMIC DNA]</scope>
    <source>
        <strain evidence="2">Yugu1</strain>
    </source>
</reference>
<dbReference type="EMBL" id="CM003530">
    <property type="protein sequence ID" value="RCV18993.1"/>
    <property type="molecule type" value="Genomic_DNA"/>
</dbReference>
<protein>
    <submittedName>
        <fullName evidence="2">Uncharacterized protein</fullName>
    </submittedName>
</protein>
<sequence length="305" mass="34925">MQSWYYWYREALALSRRVSTLLSNVRELSRQKTMLSNENSELRGKAWGLEREKTRMFNENRELQSQVSTLGCKARELQGQNTKLSDELAKQREDTRKAGLLFMDAADTYQQAAKKQIKTKVEELQDTRKASLLLMNAADAYQDVAKKQTKAKVEELEDMKAAVLVLMSAADSYQQEAKRQIKEKAEELKILRVQKAEMDARAASLESELNAALYKNQELEVGYDSVKGENNELRSEIERLMMELGALMDAGEAATKAFDGERTEIMKEFEDLRMMKVEETQANKDLTKVKNDKLPSEVLIADQND</sequence>
<keyword evidence="1" id="KW-0175">Coiled coil</keyword>
<name>A0A368QM61_SETIT</name>
<proteinExistence type="predicted"/>
<evidence type="ECO:0000313" key="2">
    <source>
        <dbReference type="EMBL" id="RCV18993.1"/>
    </source>
</evidence>
<gene>
    <name evidence="2" type="ORF">SETIT_3G348000v2</name>
</gene>